<dbReference type="PANTHER" id="PTHR32234:SF0">
    <property type="entry name" value="THIOL:DISULFIDE INTERCHANGE PROTEIN DSBD"/>
    <property type="match status" value="1"/>
</dbReference>
<evidence type="ECO:0000256" key="4">
    <source>
        <dbReference type="ARBA" id="ARBA00022748"/>
    </source>
</evidence>
<name>A0A228HMN5_9BURK</name>
<proteinExistence type="predicted"/>
<comment type="caution">
    <text evidence="9">The sequence shown here is derived from an EMBL/GenBank/DDBJ whole genome shotgun (WGS) entry which is preliminary data.</text>
</comment>
<evidence type="ECO:0000256" key="7">
    <source>
        <dbReference type="SAM" id="Phobius"/>
    </source>
</evidence>
<comment type="subcellular location">
    <subcellularLocation>
        <location evidence="1">Cell membrane</location>
        <topology evidence="1">Multi-pass membrane protein</topology>
    </subcellularLocation>
</comment>
<keyword evidence="4" id="KW-0201">Cytochrome c-type biogenesis</keyword>
<dbReference type="GO" id="GO:0005886">
    <property type="term" value="C:plasma membrane"/>
    <property type="evidence" value="ECO:0007669"/>
    <property type="project" value="UniProtKB-SubCell"/>
</dbReference>
<dbReference type="SUPFAM" id="SSF52833">
    <property type="entry name" value="Thioredoxin-like"/>
    <property type="match status" value="1"/>
</dbReference>
<dbReference type="AlphaFoldDB" id="A0A228HMN5"/>
<feature type="transmembrane region" description="Helical" evidence="7">
    <location>
        <begin position="452"/>
        <end position="473"/>
    </location>
</feature>
<dbReference type="GO" id="GO:0017004">
    <property type="term" value="P:cytochrome complex assembly"/>
    <property type="evidence" value="ECO:0007669"/>
    <property type="project" value="UniProtKB-KW"/>
</dbReference>
<dbReference type="Pfam" id="PF13899">
    <property type="entry name" value="Thioredoxin_7"/>
    <property type="match status" value="1"/>
</dbReference>
<dbReference type="OrthoDB" id="9811036at2"/>
<evidence type="ECO:0000259" key="8">
    <source>
        <dbReference type="PROSITE" id="PS51352"/>
    </source>
</evidence>
<dbReference type="InterPro" id="IPR028250">
    <property type="entry name" value="DsbDN"/>
</dbReference>
<evidence type="ECO:0000313" key="10">
    <source>
        <dbReference type="Proteomes" id="UP000214600"/>
    </source>
</evidence>
<dbReference type="Proteomes" id="UP000214600">
    <property type="component" value="Unassembled WGS sequence"/>
</dbReference>
<organism evidence="9 10">
    <name type="scientific">Burkholderia aenigmatica</name>
    <dbReference type="NCBI Taxonomy" id="2015348"/>
    <lineage>
        <taxon>Bacteria</taxon>
        <taxon>Pseudomonadati</taxon>
        <taxon>Pseudomonadota</taxon>
        <taxon>Betaproteobacteria</taxon>
        <taxon>Burkholderiales</taxon>
        <taxon>Burkholderiaceae</taxon>
        <taxon>Burkholderia</taxon>
        <taxon>Burkholderia cepacia complex</taxon>
    </lineage>
</organism>
<keyword evidence="3 7" id="KW-0812">Transmembrane</keyword>
<keyword evidence="6 7" id="KW-0472">Membrane</keyword>
<feature type="transmembrane region" description="Helical" evidence="7">
    <location>
        <begin position="247"/>
        <end position="273"/>
    </location>
</feature>
<dbReference type="CDD" id="cd02953">
    <property type="entry name" value="DsbDgamma"/>
    <property type="match status" value="1"/>
</dbReference>
<evidence type="ECO:0000256" key="5">
    <source>
        <dbReference type="ARBA" id="ARBA00022989"/>
    </source>
</evidence>
<dbReference type="InterPro" id="IPR013766">
    <property type="entry name" value="Thioredoxin_domain"/>
</dbReference>
<feature type="transmembrane region" description="Helical" evidence="7">
    <location>
        <begin position="279"/>
        <end position="303"/>
    </location>
</feature>
<evidence type="ECO:0000313" key="9">
    <source>
        <dbReference type="EMBL" id="OXI31149.1"/>
    </source>
</evidence>
<feature type="transmembrane region" description="Helical" evidence="7">
    <location>
        <begin position="391"/>
        <end position="414"/>
    </location>
</feature>
<dbReference type="GO" id="GO:0015035">
    <property type="term" value="F:protein-disulfide reductase activity"/>
    <property type="evidence" value="ECO:0007669"/>
    <property type="project" value="TreeGrafter"/>
</dbReference>
<reference evidence="10" key="1">
    <citation type="submission" date="2017-06" db="EMBL/GenBank/DDBJ databases">
        <authorList>
            <person name="LiPuma J."/>
            <person name="Spilker T."/>
        </authorList>
    </citation>
    <scope>NUCLEOTIDE SEQUENCE [LARGE SCALE GENOMIC DNA]</scope>
    <source>
        <strain evidence="10">AU17325</strain>
    </source>
</reference>
<feature type="transmembrane region" description="Helical" evidence="7">
    <location>
        <begin position="203"/>
        <end position="226"/>
    </location>
</feature>
<feature type="transmembrane region" description="Helical" evidence="7">
    <location>
        <begin position="324"/>
        <end position="352"/>
    </location>
</feature>
<dbReference type="PANTHER" id="PTHR32234">
    <property type="entry name" value="THIOL:DISULFIDE INTERCHANGE PROTEIN DSBD"/>
    <property type="match status" value="1"/>
</dbReference>
<keyword evidence="2" id="KW-1003">Cell membrane</keyword>
<dbReference type="Pfam" id="PF02683">
    <property type="entry name" value="DsbD_TM"/>
    <property type="match status" value="1"/>
</dbReference>
<sequence>MRTTSSNAYQSDYQTADILSRILRFALVLLLGPASFSAYAVNESELLAPEQAFPLTVSLASPMEVVLDFKTKPGYYLYRDRISFAVDGTLVKPDSMPPSESKNDPTFGVVQVYHQPVRIRLPLSAAITSSAMLTVTSQGCADVGVCYPPQTRRFRIAADGAVTLAALVGSANAADFPVVEKSRQSAVPGLPLRPANGIGIAELLGFLVAGLLMAGTVCMYPLIPIVTAVINGTRERLPVWRGVSLSFAYVQGLAMTYAAAGTIAAVVGIPLVAVTQKPWLLATFGALMLILALGMFGVFRLQLPTGWQTRFAGWSRRLPGGRVGPVFVMGMLSALIVGPCSTPALAGALVYIANSHDIAGGTLALYLMGIGIGIPLLLVGTFGTRLLPKSGHWMVAVQNTLGVMLLAAALWFVYSLLPVWLLMSLVALLLTACGMMLRAIDPLPAGATGIARVGKALGVLLLVAGIAEFVGVASGNFDMLMPLGGLTRMSASAGGGASSAARFDTITSNAKLDEALKLARGTPVMVDFYADWCITCKELERFTFTDARVMDEFTHWKLLRIDVTKNTEADTAMLRRFGLFGPPALIFFDKTGREQPDAQLVGFIGADAFLAHLKRLQSSDVAQ</sequence>
<dbReference type="InterPro" id="IPR036929">
    <property type="entry name" value="DsbDN_sf"/>
</dbReference>
<evidence type="ECO:0000256" key="6">
    <source>
        <dbReference type="ARBA" id="ARBA00023136"/>
    </source>
</evidence>
<reference evidence="9 10" key="2">
    <citation type="submission" date="2017-08" db="EMBL/GenBank/DDBJ databases">
        <title>WGS of novel Burkholderia cepaca complex species.</title>
        <authorList>
            <person name="Lipuma J."/>
            <person name="Spilker T."/>
        </authorList>
    </citation>
    <scope>NUCLEOTIDE SEQUENCE [LARGE SCALE GENOMIC DNA]</scope>
    <source>
        <strain evidence="9 10">AU17325</strain>
    </source>
</reference>
<keyword evidence="5 7" id="KW-1133">Transmembrane helix</keyword>
<evidence type="ECO:0000256" key="2">
    <source>
        <dbReference type="ARBA" id="ARBA00022475"/>
    </source>
</evidence>
<gene>
    <name evidence="9" type="ORF">CFB84_42195</name>
</gene>
<dbReference type="SUPFAM" id="SSF74863">
    <property type="entry name" value="Thiol:disulfide interchange protein DsbD, N-terminal domain (DsbD-alpha)"/>
    <property type="match status" value="1"/>
</dbReference>
<dbReference type="InterPro" id="IPR003834">
    <property type="entry name" value="Cyt_c_assmbl_TM_dom"/>
</dbReference>
<dbReference type="GO" id="GO:0045454">
    <property type="term" value="P:cell redox homeostasis"/>
    <property type="evidence" value="ECO:0007669"/>
    <property type="project" value="TreeGrafter"/>
</dbReference>
<protein>
    <submittedName>
        <fullName evidence="9">Protein-disulfide reductase</fullName>
    </submittedName>
</protein>
<dbReference type="Gene3D" id="2.60.40.1250">
    <property type="entry name" value="Thiol:disulfide interchange protein DsbD, N-terminal domain"/>
    <property type="match status" value="1"/>
</dbReference>
<dbReference type="EMBL" id="NKFA01000044">
    <property type="protein sequence ID" value="OXI31149.1"/>
    <property type="molecule type" value="Genomic_DNA"/>
</dbReference>
<accession>A0A228HMN5</accession>
<evidence type="ECO:0000256" key="1">
    <source>
        <dbReference type="ARBA" id="ARBA00004651"/>
    </source>
</evidence>
<evidence type="ECO:0000256" key="3">
    <source>
        <dbReference type="ARBA" id="ARBA00022692"/>
    </source>
</evidence>
<dbReference type="InterPro" id="IPR035671">
    <property type="entry name" value="DsbD_gamma"/>
</dbReference>
<feature type="domain" description="Thioredoxin" evidence="8">
    <location>
        <begin position="494"/>
        <end position="618"/>
    </location>
</feature>
<dbReference type="RefSeq" id="WP_042973489.1">
    <property type="nucleotide sequence ID" value="NZ_CP091648.1"/>
</dbReference>
<dbReference type="NCBIfam" id="NF001419">
    <property type="entry name" value="PRK00293.1"/>
    <property type="match status" value="1"/>
</dbReference>
<feature type="transmembrane region" description="Helical" evidence="7">
    <location>
        <begin position="358"/>
        <end position="379"/>
    </location>
</feature>
<dbReference type="InterPro" id="IPR036249">
    <property type="entry name" value="Thioredoxin-like_sf"/>
</dbReference>
<feature type="transmembrane region" description="Helical" evidence="7">
    <location>
        <begin position="420"/>
        <end position="440"/>
    </location>
</feature>
<dbReference type="PROSITE" id="PS51352">
    <property type="entry name" value="THIOREDOXIN_2"/>
    <property type="match status" value="1"/>
</dbReference>
<dbReference type="Pfam" id="PF11412">
    <property type="entry name" value="DsbD_N"/>
    <property type="match status" value="1"/>
</dbReference>
<dbReference type="Gene3D" id="3.40.30.10">
    <property type="entry name" value="Glutaredoxin"/>
    <property type="match status" value="1"/>
</dbReference>